<keyword evidence="4" id="KW-1185">Reference proteome</keyword>
<reference evidence="3 4" key="1">
    <citation type="submission" date="2017-03" db="EMBL/GenBank/DDBJ databases">
        <title>Genomes of endolithic fungi from Antarctica.</title>
        <authorList>
            <person name="Coleine C."/>
            <person name="Masonjones S."/>
            <person name="Stajich J.E."/>
        </authorList>
    </citation>
    <scope>NUCLEOTIDE SEQUENCE [LARGE SCALE GENOMIC DNA]</scope>
    <source>
        <strain evidence="3 4">CCFEE 5187</strain>
    </source>
</reference>
<organism evidence="3 4">
    <name type="scientific">Cryomyces minteri</name>
    <dbReference type="NCBI Taxonomy" id="331657"/>
    <lineage>
        <taxon>Eukaryota</taxon>
        <taxon>Fungi</taxon>
        <taxon>Dikarya</taxon>
        <taxon>Ascomycota</taxon>
        <taxon>Pezizomycotina</taxon>
        <taxon>Dothideomycetes</taxon>
        <taxon>Dothideomycetes incertae sedis</taxon>
        <taxon>Cryomyces</taxon>
    </lineage>
</organism>
<comment type="caution">
    <text evidence="3">The sequence shown here is derived from an EMBL/GenBank/DDBJ whole genome shotgun (WGS) entry which is preliminary data.</text>
</comment>
<evidence type="ECO:0000256" key="1">
    <source>
        <dbReference type="ARBA" id="ARBA00022833"/>
    </source>
</evidence>
<dbReference type="AlphaFoldDB" id="A0A4U0XAT3"/>
<gene>
    <name evidence="3" type="ORF">B0A49_05293</name>
</gene>
<dbReference type="STRING" id="331657.A0A4U0XAT3"/>
<feature type="non-terminal residue" evidence="3">
    <location>
        <position position="69"/>
    </location>
</feature>
<dbReference type="PANTHER" id="PTHR43530">
    <property type="entry name" value="QUEUINE TRNA-RIBOSYLTRANSFERASE CATALYTIC SUBUNIT 1"/>
    <property type="match status" value="1"/>
</dbReference>
<dbReference type="PANTHER" id="PTHR43530:SF1">
    <property type="entry name" value="QUEUINE TRNA-RIBOSYLTRANSFERASE CATALYTIC SUBUNIT 1"/>
    <property type="match status" value="1"/>
</dbReference>
<dbReference type="Proteomes" id="UP000308768">
    <property type="component" value="Unassembled WGS sequence"/>
</dbReference>
<evidence type="ECO:0000313" key="4">
    <source>
        <dbReference type="Proteomes" id="UP000308768"/>
    </source>
</evidence>
<keyword evidence="3" id="KW-0808">Transferase</keyword>
<dbReference type="Pfam" id="PF01702">
    <property type="entry name" value="TGT"/>
    <property type="match status" value="1"/>
</dbReference>
<protein>
    <submittedName>
        <fullName evidence="3">Queuine tRNA-ribosyltransferase catalytic subunit</fullName>
    </submittedName>
</protein>
<dbReference type="Gene3D" id="3.20.20.105">
    <property type="entry name" value="Queuine tRNA-ribosyltransferase-like"/>
    <property type="match status" value="1"/>
</dbReference>
<evidence type="ECO:0000313" key="3">
    <source>
        <dbReference type="EMBL" id="TKA72826.1"/>
    </source>
</evidence>
<keyword evidence="1" id="KW-0862">Zinc</keyword>
<dbReference type="GO" id="GO:0006400">
    <property type="term" value="P:tRNA modification"/>
    <property type="evidence" value="ECO:0007669"/>
    <property type="project" value="InterPro"/>
</dbReference>
<dbReference type="GO" id="GO:0005829">
    <property type="term" value="C:cytosol"/>
    <property type="evidence" value="ECO:0007669"/>
    <property type="project" value="TreeGrafter"/>
</dbReference>
<dbReference type="InterPro" id="IPR002616">
    <property type="entry name" value="tRNA_ribo_trans-like"/>
</dbReference>
<dbReference type="InterPro" id="IPR036511">
    <property type="entry name" value="TGT-like_sf"/>
</dbReference>
<dbReference type="GO" id="GO:0008479">
    <property type="term" value="F:tRNA-guanosine(34) queuine transglycosylase activity"/>
    <property type="evidence" value="ECO:0007669"/>
    <property type="project" value="TreeGrafter"/>
</dbReference>
<sequence length="69" mass="7580">MVSLLKLAKVTEEGVRFLSPHDGSPMLLTPEHSMSLQNSIGSDIVMQLDDVIAVTSPDFARIEEAMHRS</sequence>
<feature type="domain" description="tRNA-guanine(15) transglycosylase-like" evidence="2">
    <location>
        <begin position="1"/>
        <end position="69"/>
    </location>
</feature>
<dbReference type="OrthoDB" id="10249838at2759"/>
<name>A0A4U0XAT3_9PEZI</name>
<dbReference type="NCBIfam" id="TIGR00449">
    <property type="entry name" value="tgt_general"/>
    <property type="match status" value="1"/>
</dbReference>
<accession>A0A4U0XAT3</accession>
<evidence type="ECO:0000259" key="2">
    <source>
        <dbReference type="Pfam" id="PF01702"/>
    </source>
</evidence>
<proteinExistence type="predicted"/>
<dbReference type="EMBL" id="NAJN01000471">
    <property type="protein sequence ID" value="TKA72826.1"/>
    <property type="molecule type" value="Genomic_DNA"/>
</dbReference>
<dbReference type="SUPFAM" id="SSF51713">
    <property type="entry name" value="tRNA-guanine transglycosylase"/>
    <property type="match status" value="1"/>
</dbReference>